<organism evidence="2 3">
    <name type="scientific">Striga hermonthica</name>
    <name type="common">Purple witchweed</name>
    <name type="synonym">Buchnera hermonthica</name>
    <dbReference type="NCBI Taxonomy" id="68872"/>
    <lineage>
        <taxon>Eukaryota</taxon>
        <taxon>Viridiplantae</taxon>
        <taxon>Streptophyta</taxon>
        <taxon>Embryophyta</taxon>
        <taxon>Tracheophyta</taxon>
        <taxon>Spermatophyta</taxon>
        <taxon>Magnoliopsida</taxon>
        <taxon>eudicotyledons</taxon>
        <taxon>Gunneridae</taxon>
        <taxon>Pentapetalae</taxon>
        <taxon>asterids</taxon>
        <taxon>lamiids</taxon>
        <taxon>Lamiales</taxon>
        <taxon>Orobanchaceae</taxon>
        <taxon>Buchnereae</taxon>
        <taxon>Striga</taxon>
    </lineage>
</organism>
<proteinExistence type="predicted"/>
<reference evidence="2" key="1">
    <citation type="submission" date="2019-12" db="EMBL/GenBank/DDBJ databases">
        <authorList>
            <person name="Scholes J."/>
        </authorList>
    </citation>
    <scope>NUCLEOTIDE SEQUENCE</scope>
</reference>
<name>A0A9N7MUA6_STRHE</name>
<gene>
    <name evidence="2" type="ORF">SHERM_15803</name>
</gene>
<comment type="caution">
    <text evidence="2">The sequence shown here is derived from an EMBL/GenBank/DDBJ whole genome shotgun (WGS) entry which is preliminary data.</text>
</comment>
<accession>A0A9N7MUA6</accession>
<dbReference type="PANTHER" id="PTHR36385:SF1">
    <property type="entry name" value="OS07G0562900 PROTEIN"/>
    <property type="match status" value="1"/>
</dbReference>
<dbReference type="OrthoDB" id="1930685at2759"/>
<feature type="compositionally biased region" description="Basic residues" evidence="1">
    <location>
        <begin position="93"/>
        <end position="103"/>
    </location>
</feature>
<dbReference type="Proteomes" id="UP001153555">
    <property type="component" value="Unassembled WGS sequence"/>
</dbReference>
<evidence type="ECO:0000313" key="3">
    <source>
        <dbReference type="Proteomes" id="UP001153555"/>
    </source>
</evidence>
<sequence length="103" mass="11336">MAKNRNKKKKNASNEMAVDVAVADHTTTDEAQAMDTSETAASGASVVGALRKTKKGRPMKRSQNARKMKAVARAIAKSEKRVEKNSKSETKTLRTKFAKHLYD</sequence>
<evidence type="ECO:0000313" key="2">
    <source>
        <dbReference type="EMBL" id="CAA0815935.1"/>
    </source>
</evidence>
<evidence type="ECO:0000256" key="1">
    <source>
        <dbReference type="SAM" id="MobiDB-lite"/>
    </source>
</evidence>
<keyword evidence="3" id="KW-1185">Reference proteome</keyword>
<feature type="compositionally biased region" description="Basic and acidic residues" evidence="1">
    <location>
        <begin position="76"/>
        <end position="92"/>
    </location>
</feature>
<dbReference type="EMBL" id="CACSLK010013932">
    <property type="protein sequence ID" value="CAA0815935.1"/>
    <property type="molecule type" value="Genomic_DNA"/>
</dbReference>
<dbReference type="AlphaFoldDB" id="A0A9N7MUA6"/>
<feature type="compositionally biased region" description="Basic residues" evidence="1">
    <location>
        <begin position="51"/>
        <end position="70"/>
    </location>
</feature>
<feature type="region of interest" description="Disordered" evidence="1">
    <location>
        <begin position="24"/>
        <end position="103"/>
    </location>
</feature>
<dbReference type="PANTHER" id="PTHR36385">
    <property type="entry name" value="OS07G0562900 PROTEIN"/>
    <property type="match status" value="1"/>
</dbReference>
<protein>
    <submittedName>
        <fullName evidence="2">Uncharacterized protein</fullName>
    </submittedName>
</protein>